<organism evidence="1 2">
    <name type="scientific">Heyndrickxia coagulans</name>
    <name type="common">Weizmannia coagulans</name>
    <dbReference type="NCBI Taxonomy" id="1398"/>
    <lineage>
        <taxon>Bacteria</taxon>
        <taxon>Bacillati</taxon>
        <taxon>Bacillota</taxon>
        <taxon>Bacilli</taxon>
        <taxon>Bacillales</taxon>
        <taxon>Bacillaceae</taxon>
        <taxon>Heyndrickxia</taxon>
    </lineage>
</organism>
<reference evidence="2" key="1">
    <citation type="submission" date="2016-01" db="EMBL/GenBank/DDBJ databases">
        <authorList>
            <person name="Mitreva M."/>
            <person name="Pepin K.H."/>
            <person name="Mihindukulasuriya K.A."/>
            <person name="Fulton R."/>
            <person name="Fronick C."/>
            <person name="O'Laughlin M."/>
            <person name="Miner T."/>
            <person name="Herter B."/>
            <person name="Rosa B.A."/>
            <person name="Cordes M."/>
            <person name="Tomlinson C."/>
            <person name="Wollam A."/>
            <person name="Palsikar V.B."/>
            <person name="Mardis E.R."/>
            <person name="Wilson R.K."/>
        </authorList>
    </citation>
    <scope>NUCLEOTIDE SEQUENCE [LARGE SCALE GENOMIC DNA]</scope>
    <source>
        <strain evidence="2">GED7749B</strain>
    </source>
</reference>
<sequence length="60" mass="6888">MKKLLFYTAVGFAGYQYFKSKENREKAADALNKFYGNVEKWLSNFQQSNRGGNRQSGTQA</sequence>
<evidence type="ECO:0000313" key="2">
    <source>
        <dbReference type="Proteomes" id="UP000070376"/>
    </source>
</evidence>
<dbReference type="PATRIC" id="fig|1398.22.peg.3085"/>
<comment type="caution">
    <text evidence="1">The sequence shown here is derived from an EMBL/GenBank/DDBJ whole genome shotgun (WGS) entry which is preliminary data.</text>
</comment>
<accession>A0A133KFL4</accession>
<protein>
    <submittedName>
        <fullName evidence="1">Uncharacterized protein</fullName>
    </submittedName>
</protein>
<gene>
    <name evidence="1" type="ORF">HMPREF3213_03080</name>
</gene>
<proteinExistence type="predicted"/>
<dbReference type="AlphaFoldDB" id="A0A133KFL4"/>
<dbReference type="RefSeq" id="WP_046722011.1">
    <property type="nucleotide sequence ID" value="NZ_CP017888.1"/>
</dbReference>
<evidence type="ECO:0000313" key="1">
    <source>
        <dbReference type="EMBL" id="KWZ78224.1"/>
    </source>
</evidence>
<dbReference type="Proteomes" id="UP000070376">
    <property type="component" value="Unassembled WGS sequence"/>
</dbReference>
<name>A0A133KFL4_HEYCO</name>
<dbReference type="EMBL" id="LRPN01000148">
    <property type="protein sequence ID" value="KWZ78224.1"/>
    <property type="molecule type" value="Genomic_DNA"/>
</dbReference>